<gene>
    <name evidence="2" type="primary">SMC6</name>
</gene>
<evidence type="ECO:0000313" key="3">
    <source>
        <dbReference type="Proteomes" id="UP000005640"/>
    </source>
</evidence>
<feature type="non-terminal residue" evidence="2">
    <location>
        <position position="1"/>
    </location>
</feature>
<dbReference type="Proteomes" id="UP000005640">
    <property type="component" value="Chromosome 2"/>
</dbReference>
<dbReference type="AlphaFoldDB" id="H7C3J8"/>
<dbReference type="OpenTargets" id="ENSG00000163029"/>
<reference evidence="2 3" key="1">
    <citation type="journal article" date="2001" name="Nature">
        <title>Initial sequencing and analysis of the human genome.</title>
        <authorList>
            <consortium name="International Human Genome Sequencing Consortium"/>
            <person name="Lander E.S."/>
            <person name="Linton L.M."/>
            <person name="Birren B."/>
            <person name="Nusbaum C."/>
            <person name="Zody M.C."/>
            <person name="Baldwin J."/>
            <person name="Devon K."/>
            <person name="Dewar K."/>
            <person name="Doyle M."/>
            <person name="FitzHugh W."/>
            <person name="Funke R."/>
            <person name="Gage D."/>
            <person name="Harris K."/>
            <person name="Heaford A."/>
            <person name="Howland J."/>
            <person name="Kann L."/>
            <person name="Lehoczky J."/>
            <person name="LeVine R."/>
            <person name="McEwan P."/>
            <person name="McKernan K."/>
            <person name="Meldrim J."/>
            <person name="Mesirov J.P."/>
            <person name="Miranda C."/>
            <person name="Morris W."/>
            <person name="Naylor J."/>
            <person name="Raymond C."/>
            <person name="Rosetti M."/>
            <person name="Santos R."/>
            <person name="Sheridan A."/>
            <person name="Sougnez C."/>
            <person name="Stange-Thomann N."/>
            <person name="Stojanovic N."/>
            <person name="Subramanian A."/>
            <person name="Wyman D."/>
            <person name="Rogers J."/>
            <person name="Sulston J."/>
            <person name="Ainscough R."/>
            <person name="Beck S."/>
            <person name="Bentley D."/>
            <person name="Burton J."/>
            <person name="Clee C."/>
            <person name="Carter N."/>
            <person name="Coulson A."/>
            <person name="Deadman R."/>
            <person name="Deloukas P."/>
            <person name="Dunham A."/>
            <person name="Dunham I."/>
            <person name="Durbin R."/>
            <person name="French L."/>
            <person name="Grafham D."/>
            <person name="Gregory S."/>
            <person name="Hubbard T."/>
            <person name="Humphray S."/>
            <person name="Hunt A."/>
            <person name="Jones M."/>
            <person name="Lloyd C."/>
            <person name="McMurray A."/>
            <person name="Matthews L."/>
            <person name="Mercer S."/>
            <person name="Milne S."/>
            <person name="Mullikin J.C."/>
            <person name="Mungall A."/>
            <person name="Plumb R."/>
            <person name="Ross M."/>
            <person name="Shownkeen R."/>
            <person name="Sims S."/>
            <person name="Waterston R.H."/>
            <person name="Wilson R.K."/>
            <person name="Hillier L.W."/>
            <person name="McPherson J.D."/>
            <person name="Marra M.A."/>
            <person name="Mardis E.R."/>
            <person name="Fulton L.A."/>
            <person name="Chinwalla A.T."/>
            <person name="Pepin K.H."/>
            <person name="Gish W.R."/>
            <person name="Chissoe S.L."/>
            <person name="Wendl M.C."/>
            <person name="Delehaunty K.D."/>
            <person name="Miner T.L."/>
            <person name="Delehaunty A."/>
            <person name="Kramer J.B."/>
            <person name="Cook L.L."/>
            <person name="Fulton R.S."/>
            <person name="Johnson D.L."/>
            <person name="Minx P.J."/>
            <person name="Clifton S.W."/>
            <person name="Hawkins T."/>
            <person name="Branscomb E."/>
            <person name="Predki P."/>
            <person name="Richardson P."/>
            <person name="Wenning S."/>
            <person name="Slezak T."/>
            <person name="Doggett N."/>
            <person name="Cheng J.F."/>
            <person name="Olsen A."/>
            <person name="Lucas S."/>
            <person name="Elkin C."/>
            <person name="Uberbacher E."/>
            <person name="Frazier M."/>
            <person name="Gibbs R.A."/>
            <person name="Muzny D.M."/>
            <person name="Scherer S.E."/>
            <person name="Bouck J.B."/>
            <person name="Sodergren E.J."/>
            <person name="Worley K.C."/>
            <person name="Rives C.M."/>
            <person name="Gorrell J.H."/>
            <person name="Metzker M.L."/>
            <person name="Naylor S.L."/>
            <person name="Kucherlapati R.S."/>
            <person name="Nelson D.L."/>
            <person name="Weinstock G.M."/>
            <person name="Sakaki Y."/>
            <person name="Fujiyama A."/>
            <person name="Hattori M."/>
            <person name="Yada T."/>
            <person name="Toyoda A."/>
            <person name="Itoh T."/>
            <person name="Kawagoe C."/>
            <person name="Watanabe H."/>
            <person name="Totoki Y."/>
            <person name="Taylor T."/>
            <person name="Weissenbach J."/>
            <person name="Heilig R."/>
            <person name="Saurin W."/>
            <person name="Artiguenave F."/>
            <person name="Brottier P."/>
            <person name="Bruls T."/>
            <person name="Pelletier E."/>
            <person name="Robert C."/>
            <person name="Wincker P."/>
            <person name="Smith D.R."/>
            <person name="Doucette-Stamm L."/>
            <person name="Rubenfield M."/>
            <person name="Weinstock K."/>
            <person name="Lee H.M."/>
            <person name="Dubois J."/>
            <person name="Rosenthal A."/>
            <person name="Platzer M."/>
            <person name="Nyakatura G."/>
            <person name="Taudien S."/>
            <person name="Rump A."/>
            <person name="Yang H."/>
            <person name="Yu J."/>
            <person name="Wang J."/>
            <person name="Huang G."/>
            <person name="Gu J."/>
            <person name="Hood L."/>
            <person name="Rowen L."/>
            <person name="Madan A."/>
            <person name="Qin S."/>
            <person name="Davis R.W."/>
            <person name="Federspiel N.A."/>
            <person name="Abola A.P."/>
            <person name="Proctor M.J."/>
            <person name="Myers R.M."/>
            <person name="Schmutz J."/>
            <person name="Dickson M."/>
            <person name="Grimwood J."/>
            <person name="Cox D.R."/>
            <person name="Olson M.V."/>
            <person name="Kaul R."/>
            <person name="Raymond C."/>
            <person name="Shimizu N."/>
            <person name="Kawasaki K."/>
            <person name="Minoshima S."/>
            <person name="Evans G.A."/>
            <person name="Athanasiou M."/>
            <person name="Schultz R."/>
            <person name="Roe B.A."/>
            <person name="Chen F."/>
            <person name="Pan H."/>
            <person name="Ramser J."/>
            <person name="Lehrach H."/>
            <person name="Reinhardt R."/>
            <person name="McCombie W.R."/>
            <person name="de la Bastide M."/>
            <person name="Dedhia N."/>
            <person name="Blocker H."/>
            <person name="Hornischer K."/>
            <person name="Nordsiek G."/>
            <person name="Agarwala R."/>
            <person name="Aravind L."/>
            <person name="Bailey J.A."/>
            <person name="Bateman A."/>
            <person name="Batzoglou S."/>
            <person name="Birney E."/>
            <person name="Bork P."/>
            <person name="Brown D.G."/>
            <person name="Burge C.B."/>
            <person name="Cerutti L."/>
            <person name="Chen H.C."/>
            <person name="Church D."/>
            <person name="Clamp M."/>
            <person name="Copley R.R."/>
            <person name="Doerks T."/>
            <person name="Eddy S.R."/>
            <person name="Eichler E.E."/>
            <person name="Furey T.S."/>
            <person name="Galagan J."/>
            <person name="Gilbert J.G."/>
            <person name="Harmon C."/>
            <person name="Hayashizaki Y."/>
            <person name="Haussler D."/>
            <person name="Hermjakob H."/>
            <person name="Hokamp K."/>
            <person name="Jang W."/>
            <person name="Johnson L.S."/>
            <person name="Jones T.A."/>
            <person name="Kasif S."/>
            <person name="Kaspryzk A."/>
            <person name="Kennedy S."/>
            <person name="Kent W.J."/>
            <person name="Kitts P."/>
            <person name="Koonin E.V."/>
            <person name="Korf I."/>
            <person name="Kulp D."/>
            <person name="Lancet D."/>
            <person name="Lowe T.M."/>
            <person name="McLysaght A."/>
            <person name="Mikkelsen T."/>
            <person name="Moran J.V."/>
            <person name="Mulder N."/>
            <person name="Pollara V.J."/>
            <person name="Ponting C.P."/>
            <person name="Schuler G."/>
            <person name="Schultz J."/>
            <person name="Slater G."/>
            <person name="Smit A.F."/>
            <person name="Stupka E."/>
            <person name="Szustakowski J."/>
            <person name="Thierry-Mieg D."/>
            <person name="Thierry-Mieg J."/>
            <person name="Wagner L."/>
            <person name="Wallis J."/>
            <person name="Wheeler R."/>
            <person name="Williams A."/>
            <person name="Wolf Y.I."/>
            <person name="Wolfe K.H."/>
            <person name="Yang S.P."/>
            <person name="Yeh R.F."/>
            <person name="Collins F."/>
            <person name="Guyer M.S."/>
            <person name="Peterson J."/>
            <person name="Felsenfeld A."/>
            <person name="Wetterstrand K.A."/>
            <person name="Patrinos A."/>
            <person name="Morgan M.J."/>
            <person name="de Jong P."/>
            <person name="Catanese J.J."/>
            <person name="Osoegawa K."/>
            <person name="Shizuya H."/>
            <person name="Choi S."/>
            <person name="Chen Y.J."/>
        </authorList>
    </citation>
    <scope>NUCLEOTIDE SEQUENCE [LARGE SCALE GENOMIC DNA]</scope>
</reference>
<evidence type="ECO:0000256" key="1">
    <source>
        <dbReference type="SAM" id="MobiDB-lite"/>
    </source>
</evidence>
<feature type="compositionally biased region" description="Basic and acidic residues" evidence="1">
    <location>
        <begin position="1"/>
        <end position="11"/>
    </location>
</feature>
<dbReference type="OrthoDB" id="10072614at2759"/>
<feature type="region of interest" description="Disordered" evidence="1">
    <location>
        <begin position="1"/>
        <end position="22"/>
    </location>
</feature>
<reference evidence="2 3" key="3">
    <citation type="journal article" date="2005" name="Nature">
        <title>Generation and annotation of the DNA sequences of human chromosomes 2 and 4.</title>
        <authorList>
            <person name="Hillier L.W."/>
            <person name="Graves T.A."/>
            <person name="Fulton R.S."/>
            <person name="Fulton L.A."/>
            <person name="Pepin K.H."/>
            <person name="Minx P."/>
            <person name="Wagner-McPherson C."/>
            <person name="Layman D."/>
            <person name="Wylie K."/>
            <person name="Sekhon M."/>
            <person name="Becker M.C."/>
            <person name="Fewell G.A."/>
            <person name="Delehaunty K.D."/>
            <person name="Miner T.L."/>
            <person name="Nash W.E."/>
            <person name="Kremitzki C."/>
            <person name="Oddy L."/>
            <person name="Du H."/>
            <person name="Sun H."/>
            <person name="Bradshaw-Cordum H."/>
            <person name="Ali J."/>
            <person name="Carter J."/>
            <person name="Cordes M."/>
            <person name="Harris A."/>
            <person name="Isak A."/>
            <person name="van Brunt A."/>
            <person name="Nguyen C."/>
            <person name="Du F."/>
            <person name="Courtney L."/>
            <person name="Kalicki J."/>
            <person name="Ozersky P."/>
            <person name="Abbott S."/>
            <person name="Armstrong J."/>
            <person name="Belter E.A."/>
            <person name="Caruso L."/>
            <person name="Cedroni M."/>
            <person name="Cotton M."/>
            <person name="Davidson T."/>
            <person name="Desai A."/>
            <person name="Elliott G."/>
            <person name="Erb T."/>
            <person name="Fronick C."/>
            <person name="Gaige T."/>
            <person name="Haakenson W."/>
            <person name="Haglund K."/>
            <person name="Holmes A."/>
            <person name="Harkins R."/>
            <person name="Kim K."/>
            <person name="Kruchowski S.S."/>
            <person name="Strong C.M."/>
            <person name="Grewal N."/>
            <person name="Goyea E."/>
            <person name="Hou S."/>
            <person name="Levy A."/>
            <person name="Martinka S."/>
            <person name="Mead K."/>
            <person name="McLellan M.D."/>
            <person name="Meyer R."/>
            <person name="Randall-Maher J."/>
            <person name="Tomlinson C."/>
            <person name="Dauphin-Kohlberg S."/>
            <person name="Kozlowicz-Reilly A."/>
            <person name="Shah N."/>
            <person name="Swearengen-Shahid S."/>
            <person name="Snider J."/>
            <person name="Strong J.T."/>
            <person name="Thompson J."/>
            <person name="Yoakum M."/>
            <person name="Leonard S."/>
            <person name="Pearman C."/>
            <person name="Trani L."/>
            <person name="Radionenko M."/>
            <person name="Waligorski J.E."/>
            <person name="Wang C."/>
            <person name="Rock S.M."/>
            <person name="Tin-Wollam A.M."/>
            <person name="Maupin R."/>
            <person name="Latreille P."/>
            <person name="Wendl M.C."/>
            <person name="Yang S.P."/>
            <person name="Pohl C."/>
            <person name="Wallis J.W."/>
            <person name="Spieth J."/>
            <person name="Bieri T.A."/>
            <person name="Berkowicz N."/>
            <person name="Nelson J.O."/>
            <person name="Osborne J."/>
            <person name="Ding L."/>
            <person name="Meyer R."/>
            <person name="Sabo A."/>
            <person name="Shotland Y."/>
            <person name="Sinha P."/>
            <person name="Wohldmann P.E."/>
            <person name="Cook L.L."/>
            <person name="Hickenbotham M.T."/>
            <person name="Eldred J."/>
            <person name="Williams D."/>
            <person name="Jones T.A."/>
            <person name="She X."/>
            <person name="Ciccarelli F.D."/>
            <person name="Izaurralde E."/>
            <person name="Taylor J."/>
            <person name="Schmutz J."/>
            <person name="Myers R.M."/>
            <person name="Cox D.R."/>
            <person name="Huang X."/>
            <person name="McPherson J.D."/>
            <person name="Mardis E.R."/>
            <person name="Clifton S.W."/>
            <person name="Warren W.C."/>
            <person name="Chinwalla A.T."/>
            <person name="Eddy S.R."/>
            <person name="Marra M.A."/>
            <person name="Ovcharenko I."/>
            <person name="Furey T.S."/>
            <person name="Miller W."/>
            <person name="Eichler E.E."/>
            <person name="Bork P."/>
            <person name="Suyama M."/>
            <person name="Torrents D."/>
            <person name="Waterston R.H."/>
            <person name="Wilson R.K."/>
        </authorList>
    </citation>
    <scope>NUCLEOTIDE SEQUENCE [LARGE SCALE GENOMIC DNA]</scope>
</reference>
<proteinExistence type="predicted"/>
<organism evidence="2 3">
    <name type="scientific">Homo sapiens</name>
    <name type="common">Human</name>
    <dbReference type="NCBI Taxonomy" id="9606"/>
    <lineage>
        <taxon>Eukaryota</taxon>
        <taxon>Metazoa</taxon>
        <taxon>Chordata</taxon>
        <taxon>Craniata</taxon>
        <taxon>Vertebrata</taxon>
        <taxon>Euteleostomi</taxon>
        <taxon>Mammalia</taxon>
        <taxon>Eutheria</taxon>
        <taxon>Euarchontoglires</taxon>
        <taxon>Primates</taxon>
        <taxon>Haplorrhini</taxon>
        <taxon>Catarrhini</taxon>
        <taxon>Hominidae</taxon>
        <taxon>Homo</taxon>
    </lineage>
</organism>
<dbReference type="ExpressionAtlas" id="H7C3J8">
    <property type="expression patterns" value="baseline and differential"/>
</dbReference>
<name>H7C3J8_HUMAN</name>
<dbReference type="VEuPathDB" id="HostDB:ENSG00000163029"/>
<accession>H7C3J8</accession>
<dbReference type="Bgee" id="ENSG00000163029">
    <property type="expression patterns" value="Expressed in sperm and 182 other cell types or tissues"/>
</dbReference>
<reference evidence="2 3" key="2">
    <citation type="journal article" date="2004" name="Nature">
        <title>Finishing the euchromatic sequence of the human genome.</title>
        <authorList>
            <consortium name="International Human Genome Sequencing Consortium"/>
        </authorList>
    </citation>
    <scope>NUCLEOTIDE SEQUENCE [LARGE SCALE GENOMIC DNA]</scope>
</reference>
<dbReference type="HGNC" id="HGNC:20466">
    <property type="gene designation" value="SMC6"/>
</dbReference>
<dbReference type="EMBL" id="AC093731">
    <property type="status" value="NOT_ANNOTATED_CDS"/>
    <property type="molecule type" value="Genomic_DNA"/>
</dbReference>
<dbReference type="EMBL" id="AC097377">
    <property type="status" value="NOT_ANNOTATED_CDS"/>
    <property type="molecule type" value="Genomic_DNA"/>
</dbReference>
<keyword evidence="3" id="KW-1185">Reference proteome</keyword>
<reference evidence="2" key="5">
    <citation type="submission" date="2025-09" db="UniProtKB">
        <authorList>
            <consortium name="Ensembl"/>
        </authorList>
    </citation>
    <scope>IDENTIFICATION</scope>
</reference>
<dbReference type="GeneTree" id="ENSGT00550000074816"/>
<sequence>YDVRHRTKENSPGHSGGACSVN</sequence>
<reference evidence="2" key="4">
    <citation type="submission" date="2025-08" db="UniProtKB">
        <authorList>
            <consortium name="Ensembl"/>
        </authorList>
    </citation>
    <scope>IDENTIFICATION</scope>
</reference>
<dbReference type="UCSC" id="uc061gwp.1">
    <property type="organism name" value="human"/>
</dbReference>
<protein>
    <submittedName>
        <fullName evidence="2">Structural maintenance of chromosomes 6</fullName>
    </submittedName>
</protein>
<dbReference type="ProteomicsDB" id="45355"/>
<dbReference type="Ensembl" id="ENST00000430591.1">
    <property type="protein sequence ID" value="ENSP00000412246.1"/>
    <property type="gene ID" value="ENSG00000163029.17"/>
</dbReference>
<evidence type="ECO:0000313" key="2">
    <source>
        <dbReference type="Ensembl" id="ENSP00000412246.1"/>
    </source>
</evidence>
<dbReference type="HOGENOM" id="CLU_3426178_0_0_1"/>
<dbReference type="Ensembl" id="ENST00000430591.1">
    <property type="protein sequence ID" value="ENSP00000412246.1"/>
    <property type="gene ID" value="ENSG00000163029.16"/>
</dbReference>